<dbReference type="InterPro" id="IPR006680">
    <property type="entry name" value="Amidohydro-rel"/>
</dbReference>
<name>A0A0W0VEC4_9GAMM</name>
<dbReference type="Gene3D" id="3.20.20.140">
    <property type="entry name" value="Metal-dependent hydrolases"/>
    <property type="match status" value="1"/>
</dbReference>
<reference evidence="3 4" key="1">
    <citation type="submission" date="2015-11" db="EMBL/GenBank/DDBJ databases">
        <title>Genomic analysis of 38 Legionella species identifies large and diverse effector repertoires.</title>
        <authorList>
            <person name="Burstein D."/>
            <person name="Amaro F."/>
            <person name="Zusman T."/>
            <person name="Lifshitz Z."/>
            <person name="Cohen O."/>
            <person name="Gilbert J.A."/>
            <person name="Pupko T."/>
            <person name="Shuman H.A."/>
            <person name="Segal G."/>
        </authorList>
    </citation>
    <scope>NUCLEOTIDE SEQUENCE [LARGE SCALE GENOMIC DNA]</scope>
    <source>
        <strain evidence="3 4">BL-540</strain>
    </source>
</reference>
<dbReference type="GO" id="GO:0016787">
    <property type="term" value="F:hydrolase activity"/>
    <property type="evidence" value="ECO:0007669"/>
    <property type="project" value="InterPro"/>
</dbReference>
<dbReference type="SUPFAM" id="SSF51556">
    <property type="entry name" value="Metallo-dependent hydrolases"/>
    <property type="match status" value="1"/>
</dbReference>
<dbReference type="InterPro" id="IPR032465">
    <property type="entry name" value="ACMSD"/>
</dbReference>
<dbReference type="OrthoDB" id="149172at2"/>
<dbReference type="PATRIC" id="fig|456.5.peg.2953"/>
<keyword evidence="4" id="KW-1185">Reference proteome</keyword>
<organism evidence="3 4">
    <name type="scientific">Legionella jordanis</name>
    <dbReference type="NCBI Taxonomy" id="456"/>
    <lineage>
        <taxon>Bacteria</taxon>
        <taxon>Pseudomonadati</taxon>
        <taxon>Pseudomonadota</taxon>
        <taxon>Gammaproteobacteria</taxon>
        <taxon>Legionellales</taxon>
        <taxon>Legionellaceae</taxon>
        <taxon>Legionella</taxon>
    </lineage>
</organism>
<evidence type="ECO:0000313" key="4">
    <source>
        <dbReference type="Proteomes" id="UP000055035"/>
    </source>
</evidence>
<dbReference type="PANTHER" id="PTHR21240:SF30">
    <property type="entry name" value="AMIDOHYDROLASE-RELATED DOMAIN-CONTAINING PROTEIN-RELATED"/>
    <property type="match status" value="1"/>
</dbReference>
<dbReference type="AlphaFoldDB" id="A0A0W0VEC4"/>
<evidence type="ECO:0000259" key="2">
    <source>
        <dbReference type="Pfam" id="PF04909"/>
    </source>
</evidence>
<dbReference type="STRING" id="456.Ljor_2756"/>
<feature type="domain" description="Amidohydrolase-related" evidence="2">
    <location>
        <begin position="67"/>
        <end position="335"/>
    </location>
</feature>
<accession>A0A0W0VEC4</accession>
<dbReference type="Proteomes" id="UP000055035">
    <property type="component" value="Unassembled WGS sequence"/>
</dbReference>
<evidence type="ECO:0000313" key="3">
    <source>
        <dbReference type="EMBL" id="KTD18450.1"/>
    </source>
</evidence>
<dbReference type="InterPro" id="IPR032466">
    <property type="entry name" value="Metal_Hydrolase"/>
</dbReference>
<proteinExistence type="predicted"/>
<dbReference type="Pfam" id="PF04909">
    <property type="entry name" value="Amidohydro_2"/>
    <property type="match status" value="1"/>
</dbReference>
<comment type="caution">
    <text evidence="3">The sequence shown here is derived from an EMBL/GenBank/DDBJ whole genome shotgun (WGS) entry which is preliminary data.</text>
</comment>
<evidence type="ECO:0000256" key="1">
    <source>
        <dbReference type="ARBA" id="ARBA00023239"/>
    </source>
</evidence>
<dbReference type="GO" id="GO:0019748">
    <property type="term" value="P:secondary metabolic process"/>
    <property type="evidence" value="ECO:0007669"/>
    <property type="project" value="TreeGrafter"/>
</dbReference>
<dbReference type="GO" id="GO:0016831">
    <property type="term" value="F:carboxy-lyase activity"/>
    <property type="evidence" value="ECO:0007669"/>
    <property type="project" value="InterPro"/>
</dbReference>
<dbReference type="EMBL" id="LNYJ01000011">
    <property type="protein sequence ID" value="KTD18450.1"/>
    <property type="molecule type" value="Genomic_DNA"/>
</dbReference>
<protein>
    <submittedName>
        <fullName evidence="3">5-carboxyvanillate decarboxylase</fullName>
    </submittedName>
</protein>
<dbReference type="PANTHER" id="PTHR21240">
    <property type="entry name" value="2-AMINO-3-CARBOXYLMUCONATE-6-SEMIALDEHYDE DECARBOXYLASE"/>
    <property type="match status" value="1"/>
</dbReference>
<gene>
    <name evidence="3" type="ORF">Ljor_2756</name>
</gene>
<keyword evidence="1" id="KW-0456">Lyase</keyword>
<dbReference type="RefSeq" id="WP_058472110.1">
    <property type="nucleotide sequence ID" value="NZ_CAAAIC010000005.1"/>
</dbReference>
<sequence length="345" mass="39168">MKKIDFENHFYTQKCITYLSQKNSPANIVAHENSLDSFTVQFSQEVSLFHPEKLVKALLGIGKSRVAEMDKNQIDIQILSLSVPSGVDSSAEDAKQAPSLARDANDVLFEAIEAFPERFRGFAAIAPYEVEEGVKELIRAINELKFIGWLTHSNFGPDEYLDNRKYWPLLEAAESLNVPVYIHPTVPTMKEFAKYGFALAGSAVGFQFDTALCLMRMILSGVFDRFPRLKIILGHLGETLVFLMERLDHMYRYPDLKSSRPAIQRIPSEVLKENVYITTSGRFYVPALHYVIKAMGEDRILFATDYPMESMEESVAFIENAMLPKEVQQKIFSENGMQFVHKGNS</sequence>
<dbReference type="GO" id="GO:0005829">
    <property type="term" value="C:cytosol"/>
    <property type="evidence" value="ECO:0007669"/>
    <property type="project" value="TreeGrafter"/>
</dbReference>